<evidence type="ECO:0000256" key="2">
    <source>
        <dbReference type="ARBA" id="ARBA00013274"/>
    </source>
</evidence>
<evidence type="ECO:0000259" key="10">
    <source>
        <dbReference type="PROSITE" id="PS51210"/>
    </source>
</evidence>
<evidence type="ECO:0000256" key="5">
    <source>
        <dbReference type="ARBA" id="ARBA00022963"/>
    </source>
</evidence>
<dbReference type="OrthoDB" id="4084751at2759"/>
<name>A0A067S6B4_GALM3</name>
<keyword evidence="7" id="KW-0325">Glycoprotein</keyword>
<evidence type="ECO:0000313" key="12">
    <source>
        <dbReference type="Proteomes" id="UP000027222"/>
    </source>
</evidence>
<dbReference type="GO" id="GO:0004622">
    <property type="term" value="F:phosphatidylcholine lysophospholipase activity"/>
    <property type="evidence" value="ECO:0007669"/>
    <property type="project" value="UniProtKB-EC"/>
</dbReference>
<evidence type="ECO:0000256" key="8">
    <source>
        <dbReference type="PROSITE-ProRule" id="PRU00555"/>
    </source>
</evidence>
<proteinExistence type="inferred from homology"/>
<dbReference type="Pfam" id="PF01735">
    <property type="entry name" value="PLA2_B"/>
    <property type="match status" value="1"/>
</dbReference>
<keyword evidence="4 8" id="KW-0378">Hydrolase</keyword>
<dbReference type="SMART" id="SM00022">
    <property type="entry name" value="PLAc"/>
    <property type="match status" value="1"/>
</dbReference>
<dbReference type="InterPro" id="IPR016035">
    <property type="entry name" value="Acyl_Trfase/lysoPLipase"/>
</dbReference>
<evidence type="ECO:0000256" key="9">
    <source>
        <dbReference type="RuleBase" id="RU362103"/>
    </source>
</evidence>
<protein>
    <recommendedName>
        <fullName evidence="2 9">Lysophospholipase</fullName>
        <ecNumber evidence="2 9">3.1.1.5</ecNumber>
    </recommendedName>
</protein>
<dbReference type="PROSITE" id="PS51210">
    <property type="entry name" value="PLA2C"/>
    <property type="match status" value="1"/>
</dbReference>
<gene>
    <name evidence="11" type="ORF">GALMADRAFT_259513</name>
</gene>
<accession>A0A067S6B4</accession>
<dbReference type="GO" id="GO:0005829">
    <property type="term" value="C:cytosol"/>
    <property type="evidence" value="ECO:0007669"/>
    <property type="project" value="TreeGrafter"/>
</dbReference>
<organism evidence="11 12">
    <name type="scientific">Galerina marginata (strain CBS 339.88)</name>
    <dbReference type="NCBI Taxonomy" id="685588"/>
    <lineage>
        <taxon>Eukaryota</taxon>
        <taxon>Fungi</taxon>
        <taxon>Dikarya</taxon>
        <taxon>Basidiomycota</taxon>
        <taxon>Agaricomycotina</taxon>
        <taxon>Agaricomycetes</taxon>
        <taxon>Agaricomycetidae</taxon>
        <taxon>Agaricales</taxon>
        <taxon>Agaricineae</taxon>
        <taxon>Strophariaceae</taxon>
        <taxon>Galerina</taxon>
    </lineage>
</organism>
<dbReference type="Gene3D" id="3.40.1090.10">
    <property type="entry name" value="Cytosolic phospholipase A2 catalytic domain"/>
    <property type="match status" value="1"/>
</dbReference>
<dbReference type="EC" id="3.1.1.5" evidence="2 9"/>
<dbReference type="SUPFAM" id="SSF52151">
    <property type="entry name" value="FabD/lysophospholipase-like"/>
    <property type="match status" value="1"/>
</dbReference>
<dbReference type="Proteomes" id="UP000027222">
    <property type="component" value="Unassembled WGS sequence"/>
</dbReference>
<dbReference type="AlphaFoldDB" id="A0A067S6B4"/>
<dbReference type="GO" id="GO:0046475">
    <property type="term" value="P:glycerophospholipid catabolic process"/>
    <property type="evidence" value="ECO:0007669"/>
    <property type="project" value="TreeGrafter"/>
</dbReference>
<keyword evidence="12" id="KW-1185">Reference proteome</keyword>
<reference evidence="12" key="1">
    <citation type="journal article" date="2014" name="Proc. Natl. Acad. Sci. U.S.A.">
        <title>Extensive sampling of basidiomycete genomes demonstrates inadequacy of the white-rot/brown-rot paradigm for wood decay fungi.</title>
        <authorList>
            <person name="Riley R."/>
            <person name="Salamov A.A."/>
            <person name="Brown D.W."/>
            <person name="Nagy L.G."/>
            <person name="Floudas D."/>
            <person name="Held B.W."/>
            <person name="Levasseur A."/>
            <person name="Lombard V."/>
            <person name="Morin E."/>
            <person name="Otillar R."/>
            <person name="Lindquist E.A."/>
            <person name="Sun H."/>
            <person name="LaButti K.M."/>
            <person name="Schmutz J."/>
            <person name="Jabbour D."/>
            <person name="Luo H."/>
            <person name="Baker S.E."/>
            <person name="Pisabarro A.G."/>
            <person name="Walton J.D."/>
            <person name="Blanchette R.A."/>
            <person name="Henrissat B."/>
            <person name="Martin F."/>
            <person name="Cullen D."/>
            <person name="Hibbett D.S."/>
            <person name="Grigoriev I.V."/>
        </authorList>
    </citation>
    <scope>NUCLEOTIDE SEQUENCE [LARGE SCALE GENOMIC DNA]</scope>
    <source>
        <strain evidence="12">CBS 339.88</strain>
    </source>
</reference>
<evidence type="ECO:0000256" key="7">
    <source>
        <dbReference type="ARBA" id="ARBA00023180"/>
    </source>
</evidence>
<keyword evidence="5 8" id="KW-0442">Lipid degradation</keyword>
<keyword evidence="6 8" id="KW-0443">Lipid metabolism</keyword>
<comment type="catalytic activity">
    <reaction evidence="9">
        <text>a 1-acyl-sn-glycero-3-phosphocholine + H2O = sn-glycerol 3-phosphocholine + a fatty acid + H(+)</text>
        <dbReference type="Rhea" id="RHEA:15177"/>
        <dbReference type="ChEBI" id="CHEBI:15377"/>
        <dbReference type="ChEBI" id="CHEBI:15378"/>
        <dbReference type="ChEBI" id="CHEBI:16870"/>
        <dbReference type="ChEBI" id="CHEBI:28868"/>
        <dbReference type="ChEBI" id="CHEBI:58168"/>
        <dbReference type="EC" id="3.1.1.5"/>
    </reaction>
</comment>
<evidence type="ECO:0000256" key="1">
    <source>
        <dbReference type="ARBA" id="ARBA00008780"/>
    </source>
</evidence>
<feature type="chain" id="PRO_5005103824" description="Lysophospholipase" evidence="9">
    <location>
        <begin position="24"/>
        <end position="630"/>
    </location>
</feature>
<dbReference type="HOGENOM" id="CLU_014602_1_0_1"/>
<keyword evidence="3 9" id="KW-0732">Signal</keyword>
<feature type="signal peptide" evidence="9">
    <location>
        <begin position="1"/>
        <end position="23"/>
    </location>
</feature>
<dbReference type="InterPro" id="IPR002642">
    <property type="entry name" value="LysoPLipase_cat_dom"/>
</dbReference>
<comment type="similarity">
    <text evidence="1 9">Belongs to the lysophospholipase family.</text>
</comment>
<evidence type="ECO:0000256" key="6">
    <source>
        <dbReference type="ARBA" id="ARBA00023098"/>
    </source>
</evidence>
<dbReference type="EMBL" id="KL142424">
    <property type="protein sequence ID" value="KDR66400.1"/>
    <property type="molecule type" value="Genomic_DNA"/>
</dbReference>
<dbReference type="PANTHER" id="PTHR10728">
    <property type="entry name" value="CYTOSOLIC PHOSPHOLIPASE A2"/>
    <property type="match status" value="1"/>
</dbReference>
<evidence type="ECO:0000256" key="4">
    <source>
        <dbReference type="ARBA" id="ARBA00022801"/>
    </source>
</evidence>
<dbReference type="STRING" id="685588.A0A067S6B4"/>
<dbReference type="PANTHER" id="PTHR10728:SF33">
    <property type="entry name" value="LYSOPHOSPHOLIPASE 1-RELATED"/>
    <property type="match status" value="1"/>
</dbReference>
<evidence type="ECO:0000313" key="11">
    <source>
        <dbReference type="EMBL" id="KDR66400.1"/>
    </source>
</evidence>
<feature type="domain" description="PLA2c" evidence="10">
    <location>
        <begin position="31"/>
        <end position="630"/>
    </location>
</feature>
<dbReference type="GO" id="GO:0004623">
    <property type="term" value="F:phospholipase A2 activity"/>
    <property type="evidence" value="ECO:0007669"/>
    <property type="project" value="TreeGrafter"/>
</dbReference>
<sequence>MPTFPMFIRNLSLALLIPLLAFAQNAPVKVACPKNLIRSAGPAVHQSISAEEAAYISSRTEKVLPGAWKEYLGSVEAALPHGAALPAYVSEILAPRQSRQLRQPDLPKLGIALSGGGLRAAYFAAGVLTSLDGRNKTHPTGTNGVLQAATYLAGLSGGGWFTTALIQANFPTIPELVFPAADSNLPASNSRLGGFLTGVDLVLPGGTTGDNTGYFEAIVAELAEKHAAGFPVTITDAWSREIARHFVNGTTAANILQEGVHGTGILFSGIQNVPSIKAHAQPFPIILANAVPPALTANPNDPNVTADIIPGNSVPVGTEIWEINLFETGSWDPAIGSFIPTRLLGSTPASGSGRSVQAAKCVVGFDQASYIAGISSNVWNGLNLTTDLLSFTPEGPVLELIQAEFPGQPPVRMDSAAIPNPFKGINPKAFTASNESFVALVDGGSNGEVCPLQPLIVRARGVDTIFAIDAPADRTDSFTNGTDLINTASRAARFGGLYPFPKVPSSPDTFVNQGLTSRPTFFGCDEPEVPLVIYVANGAPSAQRRALGLPGITNIPTAVNTYSPELAQSFMDESFAIATQGLGNNSTDPGAQWSTCLACALVDRTRSRQRIPREGLCSTCFKNFCWNGKE</sequence>
<evidence type="ECO:0000256" key="3">
    <source>
        <dbReference type="ARBA" id="ARBA00022729"/>
    </source>
</evidence>